<keyword evidence="5" id="KW-0969">Cilium</keyword>
<organism evidence="7 8">
    <name type="scientific">Cryptolaemus montrouzieri</name>
    <dbReference type="NCBI Taxonomy" id="559131"/>
    <lineage>
        <taxon>Eukaryota</taxon>
        <taxon>Metazoa</taxon>
        <taxon>Ecdysozoa</taxon>
        <taxon>Arthropoda</taxon>
        <taxon>Hexapoda</taxon>
        <taxon>Insecta</taxon>
        <taxon>Pterygota</taxon>
        <taxon>Neoptera</taxon>
        <taxon>Endopterygota</taxon>
        <taxon>Coleoptera</taxon>
        <taxon>Polyphaga</taxon>
        <taxon>Cucujiformia</taxon>
        <taxon>Coccinelloidea</taxon>
        <taxon>Coccinellidae</taxon>
        <taxon>Scymninae</taxon>
        <taxon>Scymnini</taxon>
        <taxon>Cryptolaemus</taxon>
    </lineage>
</organism>
<dbReference type="PANTHER" id="PTHR46437:SF1">
    <property type="entry name" value="MORN REPEAT-CONTAINING PROTEIN 5"/>
    <property type="match status" value="1"/>
</dbReference>
<name>A0ABD2NKN6_9CUCU</name>
<dbReference type="PANTHER" id="PTHR46437">
    <property type="entry name" value="MORN REPEAT-CONTAINING PROTEIN 5"/>
    <property type="match status" value="1"/>
</dbReference>
<dbReference type="Proteomes" id="UP001516400">
    <property type="component" value="Unassembled WGS sequence"/>
</dbReference>
<evidence type="ECO:0000256" key="6">
    <source>
        <dbReference type="ARBA" id="ARBA00023273"/>
    </source>
</evidence>
<dbReference type="Gene3D" id="2.20.110.10">
    <property type="entry name" value="Histone H3 K4-specific methyltransferase SET7/9 N-terminal domain"/>
    <property type="match status" value="1"/>
</dbReference>
<dbReference type="SUPFAM" id="SSF82185">
    <property type="entry name" value="Histone H3 K4-specific methyltransferase SET7/9 N-terminal domain"/>
    <property type="match status" value="1"/>
</dbReference>
<sequence>MTYLLGSSLPSTKRRLTRDWHTIFVEDEPEARYSKCTTRRKTLVDEVWIESNVDLHNLVYTEIDYLTGSSYEGQFSKVGMEGVGTFTFPHGVVYEGQFRDGMFHGKGLLIYPQGQALNCTFKMGKMTQWEFLFSPPSVINVGDITVTETRRVSPISEHDEFMKMKKDEDLDISTYCQPLDRRFYRCYLQDLVGAPEEILTDDPDTKEIPEGCYDTEDGFYNPRTKWVHNYKDTNDPLYMAPEMSQILNLGTRKARRNFEENFPNVPVYQTENWILEHCRKAGDQNVGYKPELYEYWFSGRECERKKLQMRSTKQGGKFDIKESACQNGLKLYEKKTDDILHH</sequence>
<evidence type="ECO:0000256" key="1">
    <source>
        <dbReference type="ARBA" id="ARBA00004230"/>
    </source>
</evidence>
<protein>
    <recommendedName>
        <fullName evidence="2">MORN repeat-containing protein 5</fullName>
    </recommendedName>
</protein>
<dbReference type="InterPro" id="IPR042814">
    <property type="entry name" value="Morn5"/>
</dbReference>
<dbReference type="EMBL" id="JABFTP020000124">
    <property type="protein sequence ID" value="KAL3279262.1"/>
    <property type="molecule type" value="Genomic_DNA"/>
</dbReference>
<keyword evidence="3" id="KW-0677">Repeat</keyword>
<dbReference type="AlphaFoldDB" id="A0ABD2NKN6"/>
<evidence type="ECO:0000313" key="8">
    <source>
        <dbReference type="Proteomes" id="UP001516400"/>
    </source>
</evidence>
<evidence type="ECO:0000313" key="7">
    <source>
        <dbReference type="EMBL" id="KAL3279262.1"/>
    </source>
</evidence>
<comment type="subcellular location">
    <subcellularLocation>
        <location evidence="1">Cell projection</location>
        <location evidence="1">Cilium</location>
        <location evidence="1">Flagellum</location>
    </subcellularLocation>
</comment>
<evidence type="ECO:0000256" key="3">
    <source>
        <dbReference type="ARBA" id="ARBA00022737"/>
    </source>
</evidence>
<dbReference type="SMART" id="SM00698">
    <property type="entry name" value="MORN"/>
    <property type="match status" value="2"/>
</dbReference>
<dbReference type="InterPro" id="IPR003409">
    <property type="entry name" value="MORN"/>
</dbReference>
<proteinExistence type="predicted"/>
<keyword evidence="8" id="KW-1185">Reference proteome</keyword>
<evidence type="ECO:0000256" key="2">
    <source>
        <dbReference type="ARBA" id="ARBA00016322"/>
    </source>
</evidence>
<dbReference type="GO" id="GO:0031514">
    <property type="term" value="C:motile cilium"/>
    <property type="evidence" value="ECO:0007669"/>
    <property type="project" value="UniProtKB-SubCell"/>
</dbReference>
<keyword evidence="6" id="KW-0966">Cell projection</keyword>
<gene>
    <name evidence="7" type="ORF">HHI36_016774</name>
</gene>
<comment type="caution">
    <text evidence="7">The sequence shown here is derived from an EMBL/GenBank/DDBJ whole genome shotgun (WGS) entry which is preliminary data.</text>
</comment>
<evidence type="ECO:0000256" key="5">
    <source>
        <dbReference type="ARBA" id="ARBA00023069"/>
    </source>
</evidence>
<evidence type="ECO:0000256" key="4">
    <source>
        <dbReference type="ARBA" id="ARBA00022846"/>
    </source>
</evidence>
<keyword evidence="4" id="KW-0282">Flagellum</keyword>
<accession>A0ABD2NKN6</accession>
<reference evidence="7 8" key="1">
    <citation type="journal article" date="2021" name="BMC Biol.">
        <title>Horizontally acquired antibacterial genes associated with adaptive radiation of ladybird beetles.</title>
        <authorList>
            <person name="Li H.S."/>
            <person name="Tang X.F."/>
            <person name="Huang Y.H."/>
            <person name="Xu Z.Y."/>
            <person name="Chen M.L."/>
            <person name="Du X.Y."/>
            <person name="Qiu B.Y."/>
            <person name="Chen P.T."/>
            <person name="Zhang W."/>
            <person name="Slipinski A."/>
            <person name="Escalona H.E."/>
            <person name="Waterhouse R.M."/>
            <person name="Zwick A."/>
            <person name="Pang H."/>
        </authorList>
    </citation>
    <scope>NUCLEOTIDE SEQUENCE [LARGE SCALE GENOMIC DNA]</scope>
    <source>
        <strain evidence="7">SYSU2018</strain>
    </source>
</reference>
<dbReference type="Pfam" id="PF02493">
    <property type="entry name" value="MORN"/>
    <property type="match status" value="2"/>
</dbReference>